<comment type="subcellular location">
    <subcellularLocation>
        <location evidence="6">Cell membrane</location>
        <topology evidence="6">Multi-pass membrane protein</topology>
    </subcellularLocation>
    <subcellularLocation>
        <location evidence="1">Membrane</location>
        <topology evidence="1">Multi-pass membrane protein</topology>
    </subcellularLocation>
</comment>
<feature type="transmembrane region" description="Helical" evidence="6">
    <location>
        <begin position="82"/>
        <end position="100"/>
    </location>
</feature>
<evidence type="ECO:0000256" key="5">
    <source>
        <dbReference type="ARBA" id="ARBA00023136"/>
    </source>
</evidence>
<dbReference type="Pfam" id="PF00528">
    <property type="entry name" value="BPD_transp_1"/>
    <property type="match status" value="1"/>
</dbReference>
<keyword evidence="9" id="KW-1185">Reference proteome</keyword>
<dbReference type="InterPro" id="IPR000515">
    <property type="entry name" value="MetI-like"/>
</dbReference>
<feature type="transmembrane region" description="Helical" evidence="6">
    <location>
        <begin position="136"/>
        <end position="163"/>
    </location>
</feature>
<reference evidence="9" key="1">
    <citation type="journal article" date="2019" name="Int. J. Syst. Evol. Microbiol.">
        <title>The Global Catalogue of Microorganisms (GCM) 10K type strain sequencing project: providing services to taxonomists for standard genome sequencing and annotation.</title>
        <authorList>
            <consortium name="The Broad Institute Genomics Platform"/>
            <consortium name="The Broad Institute Genome Sequencing Center for Infectious Disease"/>
            <person name="Wu L."/>
            <person name="Ma J."/>
        </authorList>
    </citation>
    <scope>NUCLEOTIDE SEQUENCE [LARGE SCALE GENOMIC DNA]</scope>
    <source>
        <strain evidence="9">CGMCC 1.12295</strain>
    </source>
</reference>
<accession>A0ABW4KNF1</accession>
<comment type="similarity">
    <text evidence="6">Belongs to the binding-protein-dependent transport system permease family.</text>
</comment>
<name>A0ABW4KNF1_9BACI</name>
<feature type="domain" description="ABC transmembrane type-1" evidence="7">
    <location>
        <begin position="22"/>
        <end position="201"/>
    </location>
</feature>
<evidence type="ECO:0000256" key="6">
    <source>
        <dbReference type="RuleBase" id="RU363032"/>
    </source>
</evidence>
<dbReference type="InterPro" id="IPR051204">
    <property type="entry name" value="ABC_transp_perm/SBD"/>
</dbReference>
<evidence type="ECO:0000256" key="2">
    <source>
        <dbReference type="ARBA" id="ARBA00022448"/>
    </source>
</evidence>
<feature type="transmembrane region" description="Helical" evidence="6">
    <location>
        <begin position="25"/>
        <end position="46"/>
    </location>
</feature>
<dbReference type="EMBL" id="JBHUEO010000121">
    <property type="protein sequence ID" value="MFD1708901.1"/>
    <property type="molecule type" value="Genomic_DNA"/>
</dbReference>
<organism evidence="8 9">
    <name type="scientific">Siminovitchia sediminis</name>
    <dbReference type="NCBI Taxonomy" id="1274353"/>
    <lineage>
        <taxon>Bacteria</taxon>
        <taxon>Bacillati</taxon>
        <taxon>Bacillota</taxon>
        <taxon>Bacilli</taxon>
        <taxon>Bacillales</taxon>
        <taxon>Bacillaceae</taxon>
        <taxon>Siminovitchia</taxon>
    </lineage>
</organism>
<proteinExistence type="inferred from homology"/>
<evidence type="ECO:0000313" key="8">
    <source>
        <dbReference type="EMBL" id="MFD1708901.1"/>
    </source>
</evidence>
<keyword evidence="4 6" id="KW-1133">Transmembrane helix</keyword>
<feature type="transmembrane region" description="Helical" evidence="6">
    <location>
        <begin position="53"/>
        <end position="76"/>
    </location>
</feature>
<feature type="transmembrane region" description="Helical" evidence="6">
    <location>
        <begin position="183"/>
        <end position="201"/>
    </location>
</feature>
<evidence type="ECO:0000313" key="9">
    <source>
        <dbReference type="Proteomes" id="UP001597301"/>
    </source>
</evidence>
<evidence type="ECO:0000259" key="7">
    <source>
        <dbReference type="PROSITE" id="PS50928"/>
    </source>
</evidence>
<dbReference type="PROSITE" id="PS50928">
    <property type="entry name" value="ABC_TM1"/>
    <property type="match status" value="1"/>
</dbReference>
<dbReference type="InterPro" id="IPR035906">
    <property type="entry name" value="MetI-like_sf"/>
</dbReference>
<dbReference type="CDD" id="cd06261">
    <property type="entry name" value="TM_PBP2"/>
    <property type="match status" value="1"/>
</dbReference>
<dbReference type="RefSeq" id="WP_380776774.1">
    <property type="nucleotide sequence ID" value="NZ_JBHUEO010000121.1"/>
</dbReference>
<keyword evidence="2 6" id="KW-0813">Transport</keyword>
<comment type="caution">
    <text evidence="8">The sequence shown here is derived from an EMBL/GenBank/DDBJ whole genome shotgun (WGS) entry which is preliminary data.</text>
</comment>
<keyword evidence="3 6" id="KW-0812">Transmembrane</keyword>
<evidence type="ECO:0000256" key="3">
    <source>
        <dbReference type="ARBA" id="ARBA00022692"/>
    </source>
</evidence>
<protein>
    <submittedName>
        <fullName evidence="8">ABC transporter permease</fullName>
    </submittedName>
</protein>
<keyword evidence="5 6" id="KW-0472">Membrane</keyword>
<dbReference type="PANTHER" id="PTHR30177:SF4">
    <property type="entry name" value="OSMOPROTECTANT IMPORT PERMEASE PROTEIN OSMW"/>
    <property type="match status" value="1"/>
</dbReference>
<dbReference type="Proteomes" id="UP001597301">
    <property type="component" value="Unassembled WGS sequence"/>
</dbReference>
<sequence>MENMQVLLQYLEGNWANILLLTYDHILMVIVGMILALTVGIPLGIVCAKNDRLASIILAIANTIQVFPSLALLAILMLFLGLGFNTVVIGLFLYSLLPIIRNTYIGLKGVDPSINQAGVGVGMTPFQLLIKVQLPLALPFLLAGVRIATVIGIGVAALAPFVGGEGLGRLIYSGINLRDPMKIYSGSLVAASLAIFVDYLLGKAQKKLEYR</sequence>
<dbReference type="Gene3D" id="1.10.3720.10">
    <property type="entry name" value="MetI-like"/>
    <property type="match status" value="1"/>
</dbReference>
<evidence type="ECO:0000256" key="1">
    <source>
        <dbReference type="ARBA" id="ARBA00004141"/>
    </source>
</evidence>
<evidence type="ECO:0000256" key="4">
    <source>
        <dbReference type="ARBA" id="ARBA00022989"/>
    </source>
</evidence>
<gene>
    <name evidence="8" type="ORF">ACFSCZ_19745</name>
</gene>
<dbReference type="PANTHER" id="PTHR30177">
    <property type="entry name" value="GLYCINE BETAINE/L-PROLINE TRANSPORT SYSTEM PERMEASE PROTEIN PROW"/>
    <property type="match status" value="1"/>
</dbReference>
<dbReference type="SUPFAM" id="SSF161098">
    <property type="entry name" value="MetI-like"/>
    <property type="match status" value="1"/>
</dbReference>